<protein>
    <submittedName>
        <fullName evidence="7">BsSco</fullName>
    </submittedName>
</protein>
<organism evidence="7 8">
    <name type="scientific">Kingella kingae</name>
    <dbReference type="NCBI Taxonomy" id="504"/>
    <lineage>
        <taxon>Bacteria</taxon>
        <taxon>Pseudomonadati</taxon>
        <taxon>Pseudomonadota</taxon>
        <taxon>Betaproteobacteria</taxon>
        <taxon>Neisseriales</taxon>
        <taxon>Neisseriaceae</taxon>
        <taxon>Kingella</taxon>
    </lineage>
</organism>
<dbReference type="SUPFAM" id="SSF52833">
    <property type="entry name" value="Thioredoxin-like"/>
    <property type="match status" value="1"/>
</dbReference>
<dbReference type="GeneID" id="93263149"/>
<dbReference type="Proteomes" id="UP000248598">
    <property type="component" value="Chromosome 1"/>
</dbReference>
<dbReference type="CDD" id="cd02968">
    <property type="entry name" value="SCO"/>
    <property type="match status" value="1"/>
</dbReference>
<feature type="binding site" evidence="3">
    <location>
        <position position="200"/>
    </location>
    <ligand>
        <name>Cu cation</name>
        <dbReference type="ChEBI" id="CHEBI:23378"/>
    </ligand>
</feature>
<dbReference type="PANTHER" id="PTHR12151:SF25">
    <property type="entry name" value="LINALOOL DEHYDRATASE_ISOMERASE DOMAIN-CONTAINING PROTEIN"/>
    <property type="match status" value="1"/>
</dbReference>
<proteinExistence type="inferred from homology"/>
<keyword evidence="2 3" id="KW-0186">Copper</keyword>
<keyword evidence="4" id="KW-1015">Disulfide bond</keyword>
<dbReference type="AlphaFoldDB" id="A0AAX2J5M0"/>
<feature type="chain" id="PRO_5043926097" evidence="5">
    <location>
        <begin position="23"/>
        <end position="236"/>
    </location>
</feature>
<keyword evidence="5" id="KW-0732">Signal</keyword>
<feature type="signal peptide" evidence="5">
    <location>
        <begin position="1"/>
        <end position="22"/>
    </location>
</feature>
<sequence length="236" mass="24698">MKLKYLPLLMAAALAACDSKSAATPATASQTNTVQAASETASTTIAASDNTVSDSATTASAVDAGIPSVDVRKDNIGGDFTLTDGSGKPFALSSLKGKAVILSFGFTNCPDVCPTELLTYSDALKQLGDKAKDVAVVFVSVDYERDTPELIGKYVAQFNPNFIGLTDSNGGRDIAMVKQQYRIVSAKTEIQSDTVYNVDHSSGAYLIDKNGEVAIFEPFGAHAPQIAADLSKLLAE</sequence>
<dbReference type="FunFam" id="3.40.30.10:FF:000013">
    <property type="entry name" value="Blast:Protein SCO1 homolog, mitochondrial"/>
    <property type="match status" value="1"/>
</dbReference>
<gene>
    <name evidence="7" type="primary">ypmQ</name>
    <name evidence="7" type="ORF">NCTC10529_01882</name>
</gene>
<accession>A0AAX2J5M0</accession>
<dbReference type="GO" id="GO:0046872">
    <property type="term" value="F:metal ion binding"/>
    <property type="evidence" value="ECO:0007669"/>
    <property type="project" value="UniProtKB-KW"/>
</dbReference>
<evidence type="ECO:0000256" key="2">
    <source>
        <dbReference type="ARBA" id="ARBA00023008"/>
    </source>
</evidence>
<comment type="similarity">
    <text evidence="1">Belongs to the SCO1/2 family.</text>
</comment>
<dbReference type="PANTHER" id="PTHR12151">
    <property type="entry name" value="ELECTRON TRANSPORT PROTIN SCO1/SENC FAMILY MEMBER"/>
    <property type="match status" value="1"/>
</dbReference>
<dbReference type="Gene3D" id="3.40.30.10">
    <property type="entry name" value="Glutaredoxin"/>
    <property type="match status" value="1"/>
</dbReference>
<feature type="disulfide bond" description="Redox-active" evidence="4">
    <location>
        <begin position="109"/>
        <end position="113"/>
    </location>
</feature>
<evidence type="ECO:0000313" key="7">
    <source>
        <dbReference type="EMBL" id="SQH25674.1"/>
    </source>
</evidence>
<dbReference type="EMBL" id="LS483426">
    <property type="protein sequence ID" value="SQH25674.1"/>
    <property type="molecule type" value="Genomic_DNA"/>
</dbReference>
<name>A0AAX2J5M0_KINKI</name>
<dbReference type="InterPro" id="IPR036249">
    <property type="entry name" value="Thioredoxin-like_sf"/>
</dbReference>
<dbReference type="PROSITE" id="PS51352">
    <property type="entry name" value="THIOREDOXIN_2"/>
    <property type="match status" value="1"/>
</dbReference>
<dbReference type="InterPro" id="IPR003782">
    <property type="entry name" value="SCO1/SenC"/>
</dbReference>
<feature type="binding site" evidence="3">
    <location>
        <position position="109"/>
    </location>
    <ligand>
        <name>Cu cation</name>
        <dbReference type="ChEBI" id="CHEBI:23378"/>
    </ligand>
</feature>
<evidence type="ECO:0000259" key="6">
    <source>
        <dbReference type="PROSITE" id="PS51352"/>
    </source>
</evidence>
<feature type="domain" description="Thioredoxin" evidence="6">
    <location>
        <begin position="71"/>
        <end position="235"/>
    </location>
</feature>
<keyword evidence="3" id="KW-0479">Metal-binding</keyword>
<evidence type="ECO:0000256" key="3">
    <source>
        <dbReference type="PIRSR" id="PIRSR603782-1"/>
    </source>
</evidence>
<evidence type="ECO:0000256" key="1">
    <source>
        <dbReference type="ARBA" id="ARBA00010996"/>
    </source>
</evidence>
<dbReference type="Pfam" id="PF02630">
    <property type="entry name" value="SCO1-SenC"/>
    <property type="match status" value="1"/>
</dbReference>
<feature type="binding site" evidence="3">
    <location>
        <position position="113"/>
    </location>
    <ligand>
        <name>Cu cation</name>
        <dbReference type="ChEBI" id="CHEBI:23378"/>
    </ligand>
</feature>
<dbReference type="RefSeq" id="WP_003784988.1">
    <property type="nucleotide sequence ID" value="NZ_CP091518.1"/>
</dbReference>
<reference evidence="7 8" key="1">
    <citation type="submission" date="2018-06" db="EMBL/GenBank/DDBJ databases">
        <authorList>
            <consortium name="Pathogen Informatics"/>
            <person name="Doyle S."/>
        </authorList>
    </citation>
    <scope>NUCLEOTIDE SEQUENCE [LARGE SCALE GENOMIC DNA]</scope>
    <source>
        <strain evidence="7 8">NCTC10529</strain>
    </source>
</reference>
<evidence type="ECO:0000256" key="4">
    <source>
        <dbReference type="PIRSR" id="PIRSR603782-2"/>
    </source>
</evidence>
<evidence type="ECO:0000313" key="8">
    <source>
        <dbReference type="Proteomes" id="UP000248598"/>
    </source>
</evidence>
<dbReference type="PROSITE" id="PS51257">
    <property type="entry name" value="PROKAR_LIPOPROTEIN"/>
    <property type="match status" value="1"/>
</dbReference>
<evidence type="ECO:0000256" key="5">
    <source>
        <dbReference type="SAM" id="SignalP"/>
    </source>
</evidence>
<dbReference type="InterPro" id="IPR013766">
    <property type="entry name" value="Thioredoxin_domain"/>
</dbReference>